<dbReference type="Pfam" id="PF06580">
    <property type="entry name" value="His_kinase"/>
    <property type="match status" value="1"/>
</dbReference>
<evidence type="ECO:0000256" key="14">
    <source>
        <dbReference type="SAM" id="Coils"/>
    </source>
</evidence>
<evidence type="ECO:0000256" key="8">
    <source>
        <dbReference type="ARBA" id="ARBA00022741"/>
    </source>
</evidence>
<keyword evidence="9 17" id="KW-0418">Kinase</keyword>
<dbReference type="PANTHER" id="PTHR34220:SF11">
    <property type="entry name" value="SENSOR PROTEIN KINASE HPTS"/>
    <property type="match status" value="1"/>
</dbReference>
<name>A0ABV8S970_9BACL</name>
<keyword evidence="7 15" id="KW-0812">Transmembrane</keyword>
<evidence type="ECO:0000259" key="16">
    <source>
        <dbReference type="PROSITE" id="PS50109"/>
    </source>
</evidence>
<keyword evidence="13 15" id="KW-0472">Membrane</keyword>
<dbReference type="PANTHER" id="PTHR34220">
    <property type="entry name" value="SENSOR HISTIDINE KINASE YPDA"/>
    <property type="match status" value="1"/>
</dbReference>
<dbReference type="InterPro" id="IPR036890">
    <property type="entry name" value="HATPase_C_sf"/>
</dbReference>
<evidence type="ECO:0000256" key="15">
    <source>
        <dbReference type="SAM" id="Phobius"/>
    </source>
</evidence>
<feature type="coiled-coil region" evidence="14">
    <location>
        <begin position="50"/>
        <end position="77"/>
    </location>
</feature>
<dbReference type="SUPFAM" id="SSF55874">
    <property type="entry name" value="ATPase domain of HSP90 chaperone/DNA topoisomerase II/histidine kinase"/>
    <property type="match status" value="1"/>
</dbReference>
<dbReference type="InterPro" id="IPR050640">
    <property type="entry name" value="Bact_2-comp_sensor_kinase"/>
</dbReference>
<sequence>MNRFRVFLYDYLTLKKRIIILFLLSSLIPFAGIATVSYFTIYSIVSDKIQNGLQNSLKQVELSLENAIDNLNHTSQQLSYEGGVGRKLGELLSSTEPFERSQLTGDLKREFSVINFTNPSVGLTMYYFQDTQTYDFENFSVKPDFSLDKLPLLTSYYKISYYGPHISNNRFDNHYVLSALREVDLPNRENVYVYIETSFNLTQNIMNNDQYGGKNAHIFTDNDGRIAYTEVPDVFVKDTVFQGATNKQVDGYYWFKETSNQGWSIISVIPTADYNRELNRWFVQIFLFSLLFFSITLFLAWLLWKMVYGPLTRFNSEIKLMTQNRSVSLPVKTKIPEFDYLLGQFRQMKEQIWELFATVEQKEKRRVDLELEKLQHQINPHFLMNSLDTVHWLAVMNGQAEIDRFVLSLNKLLYYNLGKHKESATIAEEIGALKEYLTLQQIRYDFVFDVRILVDERVMSMPIPRFILQPIVENSLYHGLNDDGYIEITVELNEGVEIRVRDNGVGMTEDAIDQVLNRKSNDSDKVGMGIGMNYVKRMLHSRYGDKAKLEIRSVSGQGTTVILVLPLISEGS</sequence>
<evidence type="ECO:0000313" key="18">
    <source>
        <dbReference type="Proteomes" id="UP001595755"/>
    </source>
</evidence>
<evidence type="ECO:0000256" key="9">
    <source>
        <dbReference type="ARBA" id="ARBA00022777"/>
    </source>
</evidence>
<dbReference type="SMART" id="SM00387">
    <property type="entry name" value="HATPase_c"/>
    <property type="match status" value="1"/>
</dbReference>
<proteinExistence type="predicted"/>
<dbReference type="InterPro" id="IPR004358">
    <property type="entry name" value="Sig_transdc_His_kin-like_C"/>
</dbReference>
<dbReference type="Pfam" id="PF02518">
    <property type="entry name" value="HATPase_c"/>
    <property type="match status" value="1"/>
</dbReference>
<dbReference type="PRINTS" id="PR00344">
    <property type="entry name" value="BCTRLSENSOR"/>
</dbReference>
<feature type="domain" description="Histidine kinase" evidence="16">
    <location>
        <begin position="467"/>
        <end position="569"/>
    </location>
</feature>
<evidence type="ECO:0000256" key="4">
    <source>
        <dbReference type="ARBA" id="ARBA00022475"/>
    </source>
</evidence>
<dbReference type="GO" id="GO:0004673">
    <property type="term" value="F:protein histidine kinase activity"/>
    <property type="evidence" value="ECO:0007669"/>
    <property type="project" value="UniProtKB-EC"/>
</dbReference>
<evidence type="ECO:0000256" key="11">
    <source>
        <dbReference type="ARBA" id="ARBA00022989"/>
    </source>
</evidence>
<evidence type="ECO:0000256" key="13">
    <source>
        <dbReference type="ARBA" id="ARBA00023136"/>
    </source>
</evidence>
<organism evidence="17 18">
    <name type="scientific">Cohnella boryungensis</name>
    <dbReference type="NCBI Taxonomy" id="768479"/>
    <lineage>
        <taxon>Bacteria</taxon>
        <taxon>Bacillati</taxon>
        <taxon>Bacillota</taxon>
        <taxon>Bacilli</taxon>
        <taxon>Bacillales</taxon>
        <taxon>Paenibacillaceae</taxon>
        <taxon>Cohnella</taxon>
    </lineage>
</organism>
<gene>
    <name evidence="17" type="ORF">ACFO1S_09520</name>
</gene>
<comment type="catalytic activity">
    <reaction evidence="1">
        <text>ATP + protein L-histidine = ADP + protein N-phospho-L-histidine.</text>
        <dbReference type="EC" id="2.7.13.3"/>
    </reaction>
</comment>
<evidence type="ECO:0000256" key="5">
    <source>
        <dbReference type="ARBA" id="ARBA00022553"/>
    </source>
</evidence>
<feature type="transmembrane region" description="Helical" evidence="15">
    <location>
        <begin position="281"/>
        <end position="304"/>
    </location>
</feature>
<keyword evidence="8" id="KW-0547">Nucleotide-binding</keyword>
<evidence type="ECO:0000256" key="6">
    <source>
        <dbReference type="ARBA" id="ARBA00022679"/>
    </source>
</evidence>
<keyword evidence="14" id="KW-0175">Coiled coil</keyword>
<accession>A0ABV8S970</accession>
<dbReference type="EC" id="2.7.13.3" evidence="3"/>
<dbReference type="Gene3D" id="3.30.565.10">
    <property type="entry name" value="Histidine kinase-like ATPase, C-terminal domain"/>
    <property type="match status" value="1"/>
</dbReference>
<evidence type="ECO:0000256" key="7">
    <source>
        <dbReference type="ARBA" id="ARBA00022692"/>
    </source>
</evidence>
<keyword evidence="12" id="KW-0902">Two-component regulatory system</keyword>
<keyword evidence="10" id="KW-0067">ATP-binding</keyword>
<evidence type="ECO:0000256" key="10">
    <source>
        <dbReference type="ARBA" id="ARBA00022840"/>
    </source>
</evidence>
<keyword evidence="4" id="KW-1003">Cell membrane</keyword>
<reference evidence="18" key="1">
    <citation type="journal article" date="2019" name="Int. J. Syst. Evol. Microbiol.">
        <title>The Global Catalogue of Microorganisms (GCM) 10K type strain sequencing project: providing services to taxonomists for standard genome sequencing and annotation.</title>
        <authorList>
            <consortium name="The Broad Institute Genomics Platform"/>
            <consortium name="The Broad Institute Genome Sequencing Center for Infectious Disease"/>
            <person name="Wu L."/>
            <person name="Ma J."/>
        </authorList>
    </citation>
    <scope>NUCLEOTIDE SEQUENCE [LARGE SCALE GENOMIC DNA]</scope>
    <source>
        <strain evidence="18">CGMCC 4.1641</strain>
    </source>
</reference>
<evidence type="ECO:0000256" key="1">
    <source>
        <dbReference type="ARBA" id="ARBA00000085"/>
    </source>
</evidence>
<evidence type="ECO:0000256" key="12">
    <source>
        <dbReference type="ARBA" id="ARBA00023012"/>
    </source>
</evidence>
<keyword evidence="18" id="KW-1185">Reference proteome</keyword>
<comment type="caution">
    <text evidence="17">The sequence shown here is derived from an EMBL/GenBank/DDBJ whole genome shotgun (WGS) entry which is preliminary data.</text>
</comment>
<dbReference type="EMBL" id="JBHSED010000013">
    <property type="protein sequence ID" value="MFC4303695.1"/>
    <property type="molecule type" value="Genomic_DNA"/>
</dbReference>
<evidence type="ECO:0000313" key="17">
    <source>
        <dbReference type="EMBL" id="MFC4303695.1"/>
    </source>
</evidence>
<dbReference type="Proteomes" id="UP001595755">
    <property type="component" value="Unassembled WGS sequence"/>
</dbReference>
<evidence type="ECO:0000256" key="3">
    <source>
        <dbReference type="ARBA" id="ARBA00012438"/>
    </source>
</evidence>
<keyword evidence="6 17" id="KW-0808">Transferase</keyword>
<dbReference type="InterPro" id="IPR010559">
    <property type="entry name" value="Sig_transdc_His_kin_internal"/>
</dbReference>
<dbReference type="InterPro" id="IPR005467">
    <property type="entry name" value="His_kinase_dom"/>
</dbReference>
<keyword evidence="11 15" id="KW-1133">Transmembrane helix</keyword>
<evidence type="ECO:0000256" key="2">
    <source>
        <dbReference type="ARBA" id="ARBA00004651"/>
    </source>
</evidence>
<keyword evidence="5" id="KW-0597">Phosphoprotein</keyword>
<dbReference type="InterPro" id="IPR003594">
    <property type="entry name" value="HATPase_dom"/>
</dbReference>
<dbReference type="PROSITE" id="PS50109">
    <property type="entry name" value="HIS_KIN"/>
    <property type="match status" value="1"/>
</dbReference>
<protein>
    <recommendedName>
        <fullName evidence="3">histidine kinase</fullName>
        <ecNumber evidence="3">2.7.13.3</ecNumber>
    </recommendedName>
</protein>
<feature type="transmembrane region" description="Helical" evidence="15">
    <location>
        <begin position="20"/>
        <end position="45"/>
    </location>
</feature>
<dbReference type="RefSeq" id="WP_378126655.1">
    <property type="nucleotide sequence ID" value="NZ_JBHSED010000013.1"/>
</dbReference>
<comment type="subcellular location">
    <subcellularLocation>
        <location evidence="2">Cell membrane</location>
        <topology evidence="2">Multi-pass membrane protein</topology>
    </subcellularLocation>
</comment>